<dbReference type="OrthoDB" id="3771115at2"/>
<feature type="transmembrane region" description="Helical" evidence="1">
    <location>
        <begin position="198"/>
        <end position="219"/>
    </location>
</feature>
<keyword evidence="1" id="KW-1133">Transmembrane helix</keyword>
<comment type="caution">
    <text evidence="2">The sequence shown here is derived from an EMBL/GenBank/DDBJ whole genome shotgun (WGS) entry which is preliminary data.</text>
</comment>
<keyword evidence="3" id="KW-1185">Reference proteome</keyword>
<keyword evidence="1" id="KW-0472">Membrane</keyword>
<evidence type="ECO:0000313" key="2">
    <source>
        <dbReference type="EMBL" id="KAA9394453.1"/>
    </source>
</evidence>
<gene>
    <name evidence="2" type="ORF">FCK90_06405</name>
</gene>
<dbReference type="EMBL" id="SZWF01000006">
    <property type="protein sequence ID" value="KAA9394453.1"/>
    <property type="molecule type" value="Genomic_DNA"/>
</dbReference>
<feature type="transmembrane region" description="Helical" evidence="1">
    <location>
        <begin position="161"/>
        <end position="178"/>
    </location>
</feature>
<feature type="transmembrane region" description="Helical" evidence="1">
    <location>
        <begin position="127"/>
        <end position="154"/>
    </location>
</feature>
<reference evidence="2 3" key="1">
    <citation type="submission" date="2019-05" db="EMBL/GenBank/DDBJ databases">
        <title>Kocuria coralli sp. nov., a novel actinobacterium isolated from coral reef seawater.</title>
        <authorList>
            <person name="Li J."/>
        </authorList>
    </citation>
    <scope>NUCLEOTIDE SEQUENCE [LARGE SCALE GENOMIC DNA]</scope>
    <source>
        <strain evidence="2 3">SCSIO 13007</strain>
    </source>
</reference>
<name>A0A5J5KXQ4_9MICC</name>
<dbReference type="AlphaFoldDB" id="A0A5J5KXQ4"/>
<feature type="transmembrane region" description="Helical" evidence="1">
    <location>
        <begin position="52"/>
        <end position="71"/>
    </location>
</feature>
<feature type="transmembrane region" description="Helical" evidence="1">
    <location>
        <begin position="83"/>
        <end position="107"/>
    </location>
</feature>
<protein>
    <submittedName>
        <fullName evidence="2">Uncharacterized protein</fullName>
    </submittedName>
</protein>
<organism evidence="2 3">
    <name type="scientific">Kocuria coralli</name>
    <dbReference type="NCBI Taxonomy" id="1461025"/>
    <lineage>
        <taxon>Bacteria</taxon>
        <taxon>Bacillati</taxon>
        <taxon>Actinomycetota</taxon>
        <taxon>Actinomycetes</taxon>
        <taxon>Micrococcales</taxon>
        <taxon>Micrococcaceae</taxon>
        <taxon>Kocuria</taxon>
    </lineage>
</organism>
<accession>A0A5J5KXQ4</accession>
<feature type="transmembrane region" description="Helical" evidence="1">
    <location>
        <begin position="12"/>
        <end position="32"/>
    </location>
</feature>
<evidence type="ECO:0000313" key="3">
    <source>
        <dbReference type="Proteomes" id="UP000325957"/>
    </source>
</evidence>
<keyword evidence="1" id="KW-0812">Transmembrane</keyword>
<evidence type="ECO:0000256" key="1">
    <source>
        <dbReference type="SAM" id="Phobius"/>
    </source>
</evidence>
<dbReference type="RefSeq" id="WP_158033476.1">
    <property type="nucleotide sequence ID" value="NZ_ML708615.1"/>
</dbReference>
<proteinExistence type="predicted"/>
<dbReference type="Proteomes" id="UP000325957">
    <property type="component" value="Unassembled WGS sequence"/>
</dbReference>
<sequence>MSGGHTTLGRALRSQAGFAVVLAAVSVIAAFLGQRSVLRNNNFSVIDDGALLGVIALSAAAVLWPWVLADLHREDYGFPRRGLIPLLLLSGPTVAVAAAVSMLAWPWALGSGADFTTLGGSLGENPLGILVLSAGCWFLTNVGITASAPVFAAVDPLWLRLLYLVPFLTSVIAGPVWLSHWQGAPYQQAGSVQALTTMLVLVVLSGIAAALTGVLINWLRSRAQAPLRRLPQG</sequence>